<keyword evidence="9" id="KW-1185">Reference proteome</keyword>
<feature type="transmembrane region" description="Helical" evidence="6">
    <location>
        <begin position="359"/>
        <end position="378"/>
    </location>
</feature>
<evidence type="ECO:0000256" key="6">
    <source>
        <dbReference type="SAM" id="Phobius"/>
    </source>
</evidence>
<evidence type="ECO:0000313" key="8">
    <source>
        <dbReference type="EMBL" id="SJM46458.1"/>
    </source>
</evidence>
<feature type="transmembrane region" description="Helical" evidence="6">
    <location>
        <begin position="226"/>
        <end position="247"/>
    </location>
</feature>
<feature type="transmembrane region" description="Helical" evidence="6">
    <location>
        <begin position="81"/>
        <end position="104"/>
    </location>
</feature>
<evidence type="ECO:0000256" key="3">
    <source>
        <dbReference type="ARBA" id="ARBA00022692"/>
    </source>
</evidence>
<dbReference type="Proteomes" id="UP000195787">
    <property type="component" value="Unassembled WGS sequence"/>
</dbReference>
<keyword evidence="5 6" id="KW-0472">Membrane</keyword>
<feature type="transmembrane region" description="Helical" evidence="6">
    <location>
        <begin position="426"/>
        <end position="448"/>
    </location>
</feature>
<feature type="transmembrane region" description="Helical" evidence="6">
    <location>
        <begin position="191"/>
        <end position="214"/>
    </location>
</feature>
<dbReference type="InterPro" id="IPR019108">
    <property type="entry name" value="Caa3_assmbl_CtaG-rel"/>
</dbReference>
<dbReference type="OrthoDB" id="5241646at2"/>
<dbReference type="Pfam" id="PF09678">
    <property type="entry name" value="Caa3_CtaG"/>
    <property type="match status" value="1"/>
</dbReference>
<feature type="transmembrane region" description="Helical" evidence="6">
    <location>
        <begin position="259"/>
        <end position="279"/>
    </location>
</feature>
<dbReference type="Pfam" id="PF05425">
    <property type="entry name" value="CopD"/>
    <property type="match status" value="1"/>
</dbReference>
<evidence type="ECO:0000256" key="2">
    <source>
        <dbReference type="ARBA" id="ARBA00022475"/>
    </source>
</evidence>
<gene>
    <name evidence="8" type="ORF">CZ674_00510</name>
</gene>
<feature type="transmembrane region" description="Helical" evidence="6">
    <location>
        <begin position="503"/>
        <end position="525"/>
    </location>
</feature>
<proteinExistence type="predicted"/>
<keyword evidence="4 6" id="KW-1133">Transmembrane helix</keyword>
<feature type="transmembrane region" description="Helical" evidence="6">
    <location>
        <begin position="588"/>
        <end position="609"/>
    </location>
</feature>
<reference evidence="8 9" key="1">
    <citation type="submission" date="2017-02" db="EMBL/GenBank/DDBJ databases">
        <authorList>
            <person name="Peterson S.W."/>
        </authorList>
    </citation>
    <scope>NUCLEOTIDE SEQUENCE [LARGE SCALE GENOMIC DNA]</scope>
    <source>
        <strain evidence="8 9">LMG 22410</strain>
    </source>
</reference>
<dbReference type="GO" id="GO:0006825">
    <property type="term" value="P:copper ion transport"/>
    <property type="evidence" value="ECO:0007669"/>
    <property type="project" value="InterPro"/>
</dbReference>
<dbReference type="EMBL" id="FUHU01000003">
    <property type="protein sequence ID" value="SJM46458.1"/>
    <property type="molecule type" value="Genomic_DNA"/>
</dbReference>
<keyword evidence="2" id="KW-1003">Cell membrane</keyword>
<feature type="transmembrane region" description="Helical" evidence="6">
    <location>
        <begin position="537"/>
        <end position="559"/>
    </location>
</feature>
<evidence type="ECO:0000256" key="1">
    <source>
        <dbReference type="ARBA" id="ARBA00004651"/>
    </source>
</evidence>
<comment type="subcellular location">
    <subcellularLocation>
        <location evidence="1">Cell membrane</location>
        <topology evidence="1">Multi-pass membrane protein</topology>
    </subcellularLocation>
</comment>
<dbReference type="InterPro" id="IPR008457">
    <property type="entry name" value="Cu-R_CopD_dom"/>
</dbReference>
<feature type="domain" description="Copper resistance protein D" evidence="7">
    <location>
        <begin position="221"/>
        <end position="314"/>
    </location>
</feature>
<evidence type="ECO:0000256" key="4">
    <source>
        <dbReference type="ARBA" id="ARBA00022989"/>
    </source>
</evidence>
<dbReference type="GO" id="GO:0005886">
    <property type="term" value="C:plasma membrane"/>
    <property type="evidence" value="ECO:0007669"/>
    <property type="project" value="UniProtKB-SubCell"/>
</dbReference>
<feature type="transmembrane region" description="Helical" evidence="6">
    <location>
        <begin position="469"/>
        <end position="491"/>
    </location>
</feature>
<dbReference type="PANTHER" id="PTHR34820:SF4">
    <property type="entry name" value="INNER MEMBRANE PROTEIN YEBZ"/>
    <property type="match status" value="1"/>
</dbReference>
<dbReference type="AlphaFoldDB" id="A0A1R4ES10"/>
<evidence type="ECO:0000313" key="9">
    <source>
        <dbReference type="Proteomes" id="UP000195787"/>
    </source>
</evidence>
<feature type="transmembrane region" description="Helical" evidence="6">
    <location>
        <begin position="124"/>
        <end position="150"/>
    </location>
</feature>
<evidence type="ECO:0000259" key="7">
    <source>
        <dbReference type="Pfam" id="PF05425"/>
    </source>
</evidence>
<dbReference type="GeneID" id="303171692"/>
<protein>
    <submittedName>
        <fullName evidence="8">Copper resistance protein D</fullName>
    </submittedName>
</protein>
<keyword evidence="3 6" id="KW-0812">Transmembrane</keyword>
<feature type="transmembrane region" description="Helical" evidence="6">
    <location>
        <begin position="51"/>
        <end position="69"/>
    </location>
</feature>
<dbReference type="PANTHER" id="PTHR34820">
    <property type="entry name" value="INNER MEMBRANE PROTEIN YEBZ"/>
    <property type="match status" value="1"/>
</dbReference>
<feature type="transmembrane region" description="Helical" evidence="6">
    <location>
        <begin position="157"/>
        <end position="179"/>
    </location>
</feature>
<dbReference type="RefSeq" id="WP_086990044.1">
    <property type="nucleotide sequence ID" value="NZ_FUHU01000003.1"/>
</dbReference>
<sequence>MSRVRLLIPAAALAAGLAALLIGLELGGGAAPIPAGDPGPLVRWGYPISRFFQDAGLAVAIGGLVLACFSLKPGSDSWNRVADMAAAGSGVATVASAFCAWLSFRTLVTQDLSVETQFTDAFLMFFTQIEAGQVMLLLVISLALLTTLLISVRGHVGLAFAIVLFVVPLGAMSAAGHAGGTEWHTLAVTGMFIHILFACVWVGGLAVLTMLRFTDKPGFTAVIERYSTLALFSFFAVAFSGIVSALVRAGIDGLFTTSYGWLAITKAALLVVLGLFGVWQRRRMLPRAKEGRTRGFLGIELMVMLATFGVSGALARTETPVPEIPATGFDDPARILTGRGLPPDFEPVRLATEWLFDPLWAMVSAAMLVFYLWGVWRLHRRGDKWPVHRTVLWVLGTLVFFWLTSGALNVYQFYFFSWHMLQHMMLGMLVPVLLAPGAPITLAMRTIRVRKDGSRGSREWLLDTVHSKYMAVVSSPIVASAIFVLSMWIFYYTPMVEWAMVNHLGHIWMVLHFTAAGYLWVSMLLGVDPQPKPTPFALRILLMLITMAFHAFFGLSIMVNQTLIAPEYFGALGNGVDAIADQTTGGGIAWSVGEIPTLILAVVLVVLWAKSDDREAKRYDRKAARDGDADLNAYNQMLERMSNR</sequence>
<evidence type="ECO:0000256" key="5">
    <source>
        <dbReference type="ARBA" id="ARBA00023136"/>
    </source>
</evidence>
<dbReference type="InterPro" id="IPR032694">
    <property type="entry name" value="CopC/D"/>
</dbReference>
<organism evidence="8 9">
    <name type="scientific">Agrococcus casei LMG 22410</name>
    <dbReference type="NCBI Taxonomy" id="1255656"/>
    <lineage>
        <taxon>Bacteria</taxon>
        <taxon>Bacillati</taxon>
        <taxon>Actinomycetota</taxon>
        <taxon>Actinomycetes</taxon>
        <taxon>Micrococcales</taxon>
        <taxon>Microbacteriaceae</taxon>
        <taxon>Agrococcus</taxon>
    </lineage>
</organism>
<feature type="transmembrane region" description="Helical" evidence="6">
    <location>
        <begin position="390"/>
        <end position="414"/>
    </location>
</feature>
<accession>A0A1R4ES10</accession>
<name>A0A1R4ES10_9MICO</name>
<feature type="transmembrane region" description="Helical" evidence="6">
    <location>
        <begin position="295"/>
        <end position="315"/>
    </location>
</feature>